<sequence>MMPDDNPVNDQRISLFLRKLWTLVCSKETDNVITWSEDGDSFIINNPVEFCKVLPRYFKHNNFMSFVRQLHIYGFSKRISDVDHTSNHGTSCEYAHPYFMKEHPCLLLSIKQKRGEKLHQGLKTDIDSIETISTLIKEVNSVKDKNKMLDSKFTAMKHENECLWRELAVIRQKHMKQQRILNQLIQFLVTLRQPSTNNTLCREVKNNVRYVLPIMHHKASEKANSGETFTNPKYKPSTSSGPVIHELDAADILNSNEDGRVHGGIFNDAVESEGVVLSPSSVSQMLSSPGGSTIEEIFAPNDIILNSPLDDLIREVSVSPTEELSEPKTTIVTVSPPNTVTKTTTTSNKTSNSKKRTKKDIIKPLKKKKTTLVDNVETLKPVHSSVPYIIKVEPMGNDPPVISIPDMDFIEPEVTISNNDDLWNNEITSNCDNMQLANPEPRQVNTCDGSSSESPNFLNNVMQKESVSKQIDLVQADLESLLKGLNDKYTFDANMFLNFINDDPTNLNLPMTSEEQTLNDVKNGLNVTPDNQIVSCLSPNTYDLNDLMTASADWTIPNTPMSFDTAYGNDVLNTPVITDSLLNTDSLFPSTSPDSLKNNLDNKI</sequence>
<dbReference type="KEGG" id="api:100573878"/>
<dbReference type="EnsemblMetazoa" id="XM_029488089.1">
    <property type="protein sequence ID" value="XP_029343949.1"/>
    <property type="gene ID" value="LOC100573878"/>
</dbReference>
<dbReference type="RefSeq" id="XP_029343949.1">
    <property type="nucleotide sequence ID" value="XM_029488089.1"/>
</dbReference>
<name>A0A8R2JQ26_ACYPI</name>
<organism evidence="10 11">
    <name type="scientific">Acyrthosiphon pisum</name>
    <name type="common">Pea aphid</name>
    <dbReference type="NCBI Taxonomy" id="7029"/>
    <lineage>
        <taxon>Eukaryota</taxon>
        <taxon>Metazoa</taxon>
        <taxon>Ecdysozoa</taxon>
        <taxon>Arthropoda</taxon>
        <taxon>Hexapoda</taxon>
        <taxon>Insecta</taxon>
        <taxon>Pterygota</taxon>
        <taxon>Neoptera</taxon>
        <taxon>Paraneoptera</taxon>
        <taxon>Hemiptera</taxon>
        <taxon>Sternorrhyncha</taxon>
        <taxon>Aphidomorpha</taxon>
        <taxon>Aphidoidea</taxon>
        <taxon>Aphididae</taxon>
        <taxon>Macrosiphini</taxon>
        <taxon>Acyrthosiphon</taxon>
    </lineage>
</organism>
<dbReference type="PANTHER" id="PTHR10015:SF427">
    <property type="entry name" value="HEAT SHOCK FACTOR PROTEIN"/>
    <property type="match status" value="1"/>
</dbReference>
<dbReference type="GO" id="GO:0003700">
    <property type="term" value="F:DNA-binding transcription factor activity"/>
    <property type="evidence" value="ECO:0007669"/>
    <property type="project" value="InterPro"/>
</dbReference>
<dbReference type="Proteomes" id="UP000007819">
    <property type="component" value="Chromosome A1"/>
</dbReference>
<dbReference type="PANTHER" id="PTHR10015">
    <property type="entry name" value="HEAT SHOCK TRANSCRIPTION FACTOR"/>
    <property type="match status" value="1"/>
</dbReference>
<dbReference type="GeneID" id="100573878"/>
<keyword evidence="11" id="KW-1185">Reference proteome</keyword>
<feature type="region of interest" description="Disordered" evidence="8">
    <location>
        <begin position="222"/>
        <end position="241"/>
    </location>
</feature>
<evidence type="ECO:0000313" key="11">
    <source>
        <dbReference type="Proteomes" id="UP000007819"/>
    </source>
</evidence>
<feature type="region of interest" description="Disordered" evidence="8">
    <location>
        <begin position="318"/>
        <end position="358"/>
    </location>
</feature>
<dbReference type="Gene3D" id="1.10.10.10">
    <property type="entry name" value="Winged helix-like DNA-binding domain superfamily/Winged helix DNA-binding domain"/>
    <property type="match status" value="1"/>
</dbReference>
<dbReference type="FunFam" id="1.10.10.10:FF:000027">
    <property type="entry name" value="Heat shock transcription factor 1"/>
    <property type="match status" value="1"/>
</dbReference>
<protein>
    <recommendedName>
        <fullName evidence="9">HSF-type DNA-binding domain-containing protein</fullName>
    </recommendedName>
</protein>
<keyword evidence="6" id="KW-0539">Nucleus</keyword>
<evidence type="ECO:0000256" key="4">
    <source>
        <dbReference type="ARBA" id="ARBA00023125"/>
    </source>
</evidence>
<dbReference type="CTD" id="37068"/>
<evidence type="ECO:0000256" key="6">
    <source>
        <dbReference type="ARBA" id="ARBA00023242"/>
    </source>
</evidence>
<feature type="domain" description="HSF-type DNA-binding" evidence="9">
    <location>
        <begin position="12"/>
        <end position="113"/>
    </location>
</feature>
<evidence type="ECO:0000256" key="8">
    <source>
        <dbReference type="SAM" id="MobiDB-lite"/>
    </source>
</evidence>
<dbReference type="SMART" id="SM00415">
    <property type="entry name" value="HSF"/>
    <property type="match status" value="1"/>
</dbReference>
<keyword evidence="3" id="KW-0805">Transcription regulation</keyword>
<dbReference type="InterPro" id="IPR036390">
    <property type="entry name" value="WH_DNA-bd_sf"/>
</dbReference>
<dbReference type="OrthoDB" id="60033at2759"/>
<accession>A0A8R2JQ26</accession>
<dbReference type="InterPro" id="IPR000232">
    <property type="entry name" value="HSF_DNA-bd"/>
</dbReference>
<reference evidence="10" key="2">
    <citation type="submission" date="2022-06" db="UniProtKB">
        <authorList>
            <consortium name="EnsemblMetazoa"/>
        </authorList>
    </citation>
    <scope>IDENTIFICATION</scope>
</reference>
<comment type="similarity">
    <text evidence="2 7">Belongs to the HSF family.</text>
</comment>
<evidence type="ECO:0000256" key="3">
    <source>
        <dbReference type="ARBA" id="ARBA00023015"/>
    </source>
</evidence>
<proteinExistence type="inferred from homology"/>
<comment type="subcellular location">
    <subcellularLocation>
        <location evidence="1">Nucleus</location>
    </subcellularLocation>
</comment>
<dbReference type="AlphaFoldDB" id="A0A8R2JQ26"/>
<dbReference type="SUPFAM" id="SSF46785">
    <property type="entry name" value="Winged helix' DNA-binding domain"/>
    <property type="match status" value="1"/>
</dbReference>
<dbReference type="PRINTS" id="PR00056">
    <property type="entry name" value="HSFDOMAIN"/>
</dbReference>
<evidence type="ECO:0000256" key="1">
    <source>
        <dbReference type="ARBA" id="ARBA00004123"/>
    </source>
</evidence>
<dbReference type="GO" id="GO:0043565">
    <property type="term" value="F:sequence-specific DNA binding"/>
    <property type="evidence" value="ECO:0007669"/>
    <property type="project" value="InterPro"/>
</dbReference>
<dbReference type="GO" id="GO:0005634">
    <property type="term" value="C:nucleus"/>
    <property type="evidence" value="ECO:0007669"/>
    <property type="project" value="UniProtKB-SubCell"/>
</dbReference>
<keyword evidence="5" id="KW-0804">Transcription</keyword>
<evidence type="ECO:0000313" key="10">
    <source>
        <dbReference type="EnsemblMetazoa" id="XP_029343949.1"/>
    </source>
</evidence>
<dbReference type="InterPro" id="IPR036388">
    <property type="entry name" value="WH-like_DNA-bd_sf"/>
</dbReference>
<evidence type="ECO:0000256" key="2">
    <source>
        <dbReference type="ARBA" id="ARBA00006403"/>
    </source>
</evidence>
<evidence type="ECO:0000256" key="7">
    <source>
        <dbReference type="RuleBase" id="RU004020"/>
    </source>
</evidence>
<feature type="compositionally biased region" description="Polar residues" evidence="8">
    <location>
        <begin position="318"/>
        <end position="331"/>
    </location>
</feature>
<dbReference type="Pfam" id="PF00447">
    <property type="entry name" value="HSF_DNA-bind"/>
    <property type="match status" value="1"/>
</dbReference>
<feature type="compositionally biased region" description="Low complexity" evidence="8">
    <location>
        <begin position="332"/>
        <end position="351"/>
    </location>
</feature>
<evidence type="ECO:0000259" key="9">
    <source>
        <dbReference type="SMART" id="SM00415"/>
    </source>
</evidence>
<evidence type="ECO:0000256" key="5">
    <source>
        <dbReference type="ARBA" id="ARBA00023163"/>
    </source>
</evidence>
<reference evidence="11" key="1">
    <citation type="submission" date="2010-06" db="EMBL/GenBank/DDBJ databases">
        <authorList>
            <person name="Jiang H."/>
            <person name="Abraham K."/>
            <person name="Ali S."/>
            <person name="Alsbrooks S.L."/>
            <person name="Anim B.N."/>
            <person name="Anosike U.S."/>
            <person name="Attaway T."/>
            <person name="Bandaranaike D.P."/>
            <person name="Battles P.K."/>
            <person name="Bell S.N."/>
            <person name="Bell A.V."/>
            <person name="Beltran B."/>
            <person name="Bickham C."/>
            <person name="Bustamante Y."/>
            <person name="Caleb T."/>
            <person name="Canada A."/>
            <person name="Cardenas V."/>
            <person name="Carter K."/>
            <person name="Chacko J."/>
            <person name="Chandrabose M.N."/>
            <person name="Chavez D."/>
            <person name="Chavez A."/>
            <person name="Chen L."/>
            <person name="Chu H.-S."/>
            <person name="Claassen K.J."/>
            <person name="Cockrell R."/>
            <person name="Collins M."/>
            <person name="Cooper J.A."/>
            <person name="Cree A."/>
            <person name="Curry S.M."/>
            <person name="Da Y."/>
            <person name="Dao M.D."/>
            <person name="Das B."/>
            <person name="Davila M.-L."/>
            <person name="Davy-Carroll L."/>
            <person name="Denson S."/>
            <person name="Dinh H."/>
            <person name="Ebong V.E."/>
            <person name="Edwards J.R."/>
            <person name="Egan A."/>
            <person name="El-Daye J."/>
            <person name="Escobedo L."/>
            <person name="Fernandez S."/>
            <person name="Fernando P.R."/>
            <person name="Flagg N."/>
            <person name="Forbes L.D."/>
            <person name="Fowler R.G."/>
            <person name="Fu Q."/>
            <person name="Gabisi R.A."/>
            <person name="Ganer J."/>
            <person name="Garbino Pronczuk A."/>
            <person name="Garcia R.M."/>
            <person name="Garner T."/>
            <person name="Garrett T.E."/>
            <person name="Gonzalez D.A."/>
            <person name="Hamid H."/>
            <person name="Hawkins E.S."/>
            <person name="Hirani K."/>
            <person name="Hogues M.E."/>
            <person name="Hollins B."/>
            <person name="Hsiao C.-H."/>
            <person name="Jabil R."/>
            <person name="James M.L."/>
            <person name="Jhangiani S.N."/>
            <person name="Johnson B."/>
            <person name="Johnson Q."/>
            <person name="Joshi V."/>
            <person name="Kalu J.B."/>
            <person name="Kam C."/>
            <person name="Kashfia A."/>
            <person name="Keebler J."/>
            <person name="Kisamo H."/>
            <person name="Kovar C.L."/>
            <person name="Lago L.A."/>
            <person name="Lai C.-Y."/>
            <person name="Laidlaw J."/>
            <person name="Lara F."/>
            <person name="Le T.-K."/>
            <person name="Lee S.L."/>
            <person name="Legall F.H."/>
            <person name="Lemon S.J."/>
            <person name="Lewis L.R."/>
            <person name="Li B."/>
            <person name="Liu Y."/>
            <person name="Liu Y.-S."/>
            <person name="Lopez J."/>
            <person name="Lozado R.J."/>
            <person name="Lu J."/>
            <person name="Madu R.C."/>
            <person name="Maheshwari M."/>
            <person name="Maheshwari R."/>
            <person name="Malloy K."/>
            <person name="Martinez E."/>
            <person name="Mathew T."/>
            <person name="Mercado I.C."/>
            <person name="Mercado C."/>
            <person name="Meyer B."/>
            <person name="Montgomery K."/>
            <person name="Morgan M.B."/>
            <person name="Munidasa M."/>
            <person name="Nazareth L.V."/>
            <person name="Nelson J."/>
            <person name="Ng B.M."/>
            <person name="Nguyen N.B."/>
            <person name="Nguyen P.Q."/>
            <person name="Nguyen T."/>
            <person name="Obregon M."/>
            <person name="Okwuonu G.O."/>
            <person name="Onwere C.G."/>
            <person name="Orozco G."/>
            <person name="Parra A."/>
            <person name="Patel S."/>
            <person name="Patil S."/>
            <person name="Perez A."/>
            <person name="Perez Y."/>
            <person name="Pham C."/>
            <person name="Primus E.L."/>
            <person name="Pu L.-L."/>
            <person name="Puazo M."/>
            <person name="Qin X."/>
            <person name="Quiroz J.B."/>
            <person name="Reese J."/>
            <person name="Richards S."/>
            <person name="Rives C.M."/>
            <person name="Robberts R."/>
            <person name="Ruiz S.J."/>
            <person name="Ruiz M.J."/>
            <person name="Santibanez J."/>
            <person name="Schneider B.W."/>
            <person name="Sisson I."/>
            <person name="Smith M."/>
            <person name="Sodergren E."/>
            <person name="Song X.-Z."/>
            <person name="Song B.B."/>
            <person name="Summersgill H."/>
            <person name="Thelus R."/>
            <person name="Thornton R.D."/>
            <person name="Trejos Z.Y."/>
            <person name="Usmani K."/>
            <person name="Vattathil S."/>
            <person name="Villasana D."/>
            <person name="Walker D.L."/>
            <person name="Wang S."/>
            <person name="Wang K."/>
            <person name="White C.S."/>
            <person name="Williams A.C."/>
            <person name="Williamson J."/>
            <person name="Wilson K."/>
            <person name="Woghiren I.O."/>
            <person name="Woodworth J.R."/>
            <person name="Worley K.C."/>
            <person name="Wright R.A."/>
            <person name="Wu W."/>
            <person name="Young L."/>
            <person name="Zhang L."/>
            <person name="Zhang J."/>
            <person name="Zhu Y."/>
            <person name="Muzny D.M."/>
            <person name="Weinstock G."/>
            <person name="Gibbs R.A."/>
        </authorList>
    </citation>
    <scope>NUCLEOTIDE SEQUENCE [LARGE SCALE GENOMIC DNA]</scope>
    <source>
        <strain evidence="11">LSR1</strain>
    </source>
</reference>
<keyword evidence="4" id="KW-0238">DNA-binding</keyword>